<dbReference type="RefSeq" id="XP_003860925.1">
    <property type="nucleotide sequence ID" value="XM_003860877.1"/>
</dbReference>
<protein>
    <submittedName>
        <fullName evidence="2">ATP-binding cassette protein subfamily C, member 2, putative</fullName>
    </submittedName>
</protein>
<name>E9BG44_LEIDO</name>
<feature type="compositionally biased region" description="Basic and acidic residues" evidence="1">
    <location>
        <begin position="1"/>
        <end position="18"/>
    </location>
</feature>
<keyword evidence="2" id="KW-0067">ATP-binding</keyword>
<accession>E9BG44</accession>
<organism evidence="2 3">
    <name type="scientific">Leishmania donovani</name>
    <dbReference type="NCBI Taxonomy" id="5661"/>
    <lineage>
        <taxon>Eukaryota</taxon>
        <taxon>Discoba</taxon>
        <taxon>Euglenozoa</taxon>
        <taxon>Kinetoplastea</taxon>
        <taxon>Metakinetoplastina</taxon>
        <taxon>Trypanosomatida</taxon>
        <taxon>Trypanosomatidae</taxon>
        <taxon>Leishmaniinae</taxon>
        <taxon>Leishmania</taxon>
    </lineage>
</organism>
<dbReference type="SUPFAM" id="SSF74924">
    <property type="entry name" value="Cap-Gly domain"/>
    <property type="match status" value="1"/>
</dbReference>
<proteinExistence type="predicted"/>
<evidence type="ECO:0000313" key="3">
    <source>
        <dbReference type="Proteomes" id="UP000008980"/>
    </source>
</evidence>
<dbReference type="PhylomeDB" id="E9BG44"/>
<dbReference type="InterPro" id="IPR036859">
    <property type="entry name" value="CAP-Gly_dom_sf"/>
</dbReference>
<dbReference type="KEGG" id="ldo:LDBPK_230240"/>
<evidence type="ECO:0000313" key="2">
    <source>
        <dbReference type="EMBL" id="CBZ34220.1"/>
    </source>
</evidence>
<dbReference type="AlphaFoldDB" id="E9BG44"/>
<keyword evidence="2" id="KW-0547">Nucleotide-binding</keyword>
<dbReference type="EMBL" id="FR799610">
    <property type="protein sequence ID" value="CBZ34220.1"/>
    <property type="molecule type" value="Genomic_DNA"/>
</dbReference>
<dbReference type="Proteomes" id="UP000008980">
    <property type="component" value="Chromosome 23"/>
</dbReference>
<reference evidence="3" key="2">
    <citation type="submission" date="2011-02" db="EMBL/GenBank/DDBJ databases">
        <title>Whole genome sequencing of Leishmania donovani clinical lines reveals dynamic variation related to drug resistance.</title>
        <authorList>
            <person name="Downing T."/>
            <person name="Imamura H."/>
            <person name="Sanders M."/>
            <person name="Decuypere S."/>
            <person name="Hertz-Fowler C."/>
            <person name="Clark T.G."/>
            <person name="Rijal S."/>
            <person name="Sundar S."/>
            <person name="Quail M.A."/>
            <person name="De Doncker S."/>
            <person name="Maes I."/>
            <person name="Vanaerschot M."/>
            <person name="Stark O."/>
            <person name="Schonian G."/>
            <person name="Dujardin J.C."/>
            <person name="Berriman M."/>
        </authorList>
    </citation>
    <scope>NUCLEOTIDE SEQUENCE [LARGE SCALE GENOMIC DNA]</scope>
    <source>
        <strain evidence="3">BPK282A1</strain>
    </source>
</reference>
<dbReference type="GO" id="GO:0005524">
    <property type="term" value="F:ATP binding"/>
    <property type="evidence" value="ECO:0007669"/>
    <property type="project" value="UniProtKB-KW"/>
</dbReference>
<feature type="region of interest" description="Disordered" evidence="1">
    <location>
        <begin position="1"/>
        <end position="28"/>
    </location>
</feature>
<gene>
    <name evidence="2" type="ORF">LDBPK_230240</name>
</gene>
<dbReference type="VEuPathDB" id="TriTrypDB:LdBPK_230240.1"/>
<dbReference type="GeneID" id="13389886"/>
<feature type="non-terminal residue" evidence="2">
    <location>
        <position position="189"/>
    </location>
</feature>
<evidence type="ECO:0000256" key="1">
    <source>
        <dbReference type="SAM" id="MobiDB-lite"/>
    </source>
</evidence>
<reference evidence="2 3" key="1">
    <citation type="journal article" date="2011" name="Genome Res.">
        <title>Whole genome sequencing of multiple Leishmania donovani clinical isolates provides insights into population structure and mechanisms of drug resistance.</title>
        <authorList>
            <person name="Downing T."/>
            <person name="Imamura H."/>
            <person name="Decuypere S."/>
            <person name="Clark T.G."/>
            <person name="Coombs G.H."/>
            <person name="Cotton J.A."/>
            <person name="Hilley J.D."/>
            <person name="de Doncker S."/>
            <person name="Maes I."/>
            <person name="Mottram J.C."/>
            <person name="Quail M.A."/>
            <person name="Rijal S."/>
            <person name="Sanders M."/>
            <person name="Schonian G."/>
            <person name="Stark O."/>
            <person name="Sundar S."/>
            <person name="Vanaerschot M."/>
            <person name="Hertz-Fowler C."/>
            <person name="Dujardin J.C."/>
            <person name="Berriman M."/>
        </authorList>
    </citation>
    <scope>NUCLEOTIDE SEQUENCE [LARGE SCALE GENOMIC DNA]</scope>
    <source>
        <strain evidence="2 3">BPK282A1</strain>
    </source>
</reference>
<sequence>MQYEDPRHHSAASAERRALPKGGHQNGAAEQLATASKATAANRQAALHERDTLKQRITELWGPPKHYVECDEDRASFSHRMWYFFVYPMVLLASREQISLENMPPPTRDVRAHDCGLRLSRAVQAAMYERNAWNCMVGTEVVSTLDASSRGVLRWVGVPQQGGYTRMMAGVEWSVPPALRTAARSDDSG</sequence>